<dbReference type="Proteomes" id="UP000887540">
    <property type="component" value="Unplaced"/>
</dbReference>
<dbReference type="PANTHER" id="PTHR23503:SF108">
    <property type="entry name" value="MAJOR FACILITATOR SUPERFAMILY (MFS) PROFILE DOMAIN-CONTAINING PROTEIN"/>
    <property type="match status" value="1"/>
</dbReference>
<feature type="transmembrane region" description="Helical" evidence="5">
    <location>
        <begin position="369"/>
        <end position="395"/>
    </location>
</feature>
<name>A0A914DF22_9BILA</name>
<dbReference type="WBParaSite" id="ACRNAN_scaffold2352.g15405.t1">
    <property type="protein sequence ID" value="ACRNAN_scaffold2352.g15405.t1"/>
    <property type="gene ID" value="ACRNAN_scaffold2352.g15405"/>
</dbReference>
<protein>
    <submittedName>
        <fullName evidence="8">Major facilitator superfamily (MFS) profile domain-containing protein</fullName>
    </submittedName>
</protein>
<keyword evidence="4 5" id="KW-0472">Membrane</keyword>
<feature type="transmembrane region" description="Helical" evidence="5">
    <location>
        <begin position="141"/>
        <end position="162"/>
    </location>
</feature>
<organism evidence="7 8">
    <name type="scientific">Acrobeloides nanus</name>
    <dbReference type="NCBI Taxonomy" id="290746"/>
    <lineage>
        <taxon>Eukaryota</taxon>
        <taxon>Metazoa</taxon>
        <taxon>Ecdysozoa</taxon>
        <taxon>Nematoda</taxon>
        <taxon>Chromadorea</taxon>
        <taxon>Rhabditida</taxon>
        <taxon>Tylenchina</taxon>
        <taxon>Cephalobomorpha</taxon>
        <taxon>Cephaloboidea</taxon>
        <taxon>Cephalobidae</taxon>
        <taxon>Acrobeloides</taxon>
    </lineage>
</organism>
<dbReference type="InterPro" id="IPR020846">
    <property type="entry name" value="MFS_dom"/>
</dbReference>
<dbReference type="PANTHER" id="PTHR23503">
    <property type="entry name" value="SOLUTE CARRIER FAMILY 2"/>
    <property type="match status" value="1"/>
</dbReference>
<dbReference type="InterPro" id="IPR005828">
    <property type="entry name" value="MFS_sugar_transport-like"/>
</dbReference>
<feature type="transmembrane region" description="Helical" evidence="5">
    <location>
        <begin position="276"/>
        <end position="293"/>
    </location>
</feature>
<dbReference type="PROSITE" id="PS50850">
    <property type="entry name" value="MFS"/>
    <property type="match status" value="1"/>
</dbReference>
<evidence type="ECO:0000259" key="6">
    <source>
        <dbReference type="PROSITE" id="PS50850"/>
    </source>
</evidence>
<evidence type="ECO:0000256" key="2">
    <source>
        <dbReference type="ARBA" id="ARBA00022692"/>
    </source>
</evidence>
<feature type="domain" description="Major facilitator superfamily (MFS) profile" evidence="6">
    <location>
        <begin position="28"/>
        <end position="462"/>
    </location>
</feature>
<sequence length="536" mass="60497">MFEFKIEWIRSKIRTNNIFSPRGKIIRIIVLYSIYSFVVNFQDAYSNAYPNTSINSFRNYINGSYISRGNHNGITVGAYVWLWSFYLNVNFIGFLVGTFATPYITDNYGRKAGIIVGSTISIVGTILMSISIWANSPELLIIGRFICSAATGISFGSLILFVQETTPTRLRGTASFLSETLYVFTNVVGMGFGLALIPTSIALVLTFFLKETPKFLLINKNKREEAEEAIEFYQGKCENHEEILGEIIKESECEKCYTSTRQGLIEVFKTPHLRKALFIGIIALQLMKAYWPLTYLSSNILMTHFSDTAAEYASFGFSFANFIACIAGNFVIDKFGRRPMLLINGVINTFCLILYIVFDRLTFYSNENFKYGCIVTIVVYGITYGLALGPIAYFITSELTPQQYRALVQSIALVIDCAVNFIFSFATMPVYDAIGVWAFIPLFIVPSILCLIYLFFVMPETKGREIHEILVDMKSGWRRRIGSCVHAKTLSATTSYRSCDEDSVVSTISFVTIHSVVHSETKVDDAMSLYSYHIRL</sequence>
<feature type="transmembrane region" description="Helical" evidence="5">
    <location>
        <begin position="434"/>
        <end position="456"/>
    </location>
</feature>
<proteinExistence type="predicted"/>
<feature type="transmembrane region" description="Helical" evidence="5">
    <location>
        <begin position="78"/>
        <end position="100"/>
    </location>
</feature>
<evidence type="ECO:0000256" key="4">
    <source>
        <dbReference type="ARBA" id="ARBA00023136"/>
    </source>
</evidence>
<dbReference type="InterPro" id="IPR045263">
    <property type="entry name" value="GLUT"/>
</dbReference>
<dbReference type="Gene3D" id="1.20.1250.20">
    <property type="entry name" value="MFS general substrate transporter like domains"/>
    <property type="match status" value="1"/>
</dbReference>
<evidence type="ECO:0000256" key="5">
    <source>
        <dbReference type="SAM" id="Phobius"/>
    </source>
</evidence>
<dbReference type="InterPro" id="IPR036259">
    <property type="entry name" value="MFS_trans_sf"/>
</dbReference>
<dbReference type="Pfam" id="PF00083">
    <property type="entry name" value="Sugar_tr"/>
    <property type="match status" value="1"/>
</dbReference>
<feature type="transmembrane region" description="Helical" evidence="5">
    <location>
        <begin position="339"/>
        <end position="357"/>
    </location>
</feature>
<keyword evidence="2 5" id="KW-0812">Transmembrane</keyword>
<feature type="transmembrane region" description="Helical" evidence="5">
    <location>
        <begin position="112"/>
        <end position="134"/>
    </location>
</feature>
<dbReference type="GO" id="GO:0015149">
    <property type="term" value="F:hexose transmembrane transporter activity"/>
    <property type="evidence" value="ECO:0007669"/>
    <property type="project" value="TreeGrafter"/>
</dbReference>
<comment type="subcellular location">
    <subcellularLocation>
        <location evidence="1">Membrane</location>
        <topology evidence="1">Multi-pass membrane protein</topology>
    </subcellularLocation>
</comment>
<feature type="transmembrane region" description="Helical" evidence="5">
    <location>
        <begin position="407"/>
        <end position="428"/>
    </location>
</feature>
<evidence type="ECO:0000256" key="1">
    <source>
        <dbReference type="ARBA" id="ARBA00004141"/>
    </source>
</evidence>
<keyword evidence="7" id="KW-1185">Reference proteome</keyword>
<evidence type="ECO:0000313" key="8">
    <source>
        <dbReference type="WBParaSite" id="ACRNAN_scaffold2352.g15405.t1"/>
    </source>
</evidence>
<reference evidence="8" key="1">
    <citation type="submission" date="2022-11" db="UniProtKB">
        <authorList>
            <consortium name="WormBaseParasite"/>
        </authorList>
    </citation>
    <scope>IDENTIFICATION</scope>
</reference>
<dbReference type="AlphaFoldDB" id="A0A914DF22"/>
<dbReference type="GO" id="GO:0016020">
    <property type="term" value="C:membrane"/>
    <property type="evidence" value="ECO:0007669"/>
    <property type="project" value="UniProtKB-SubCell"/>
</dbReference>
<keyword evidence="3 5" id="KW-1133">Transmembrane helix</keyword>
<accession>A0A914DF22</accession>
<feature type="transmembrane region" description="Helical" evidence="5">
    <location>
        <begin position="182"/>
        <end position="209"/>
    </location>
</feature>
<evidence type="ECO:0000313" key="7">
    <source>
        <dbReference type="Proteomes" id="UP000887540"/>
    </source>
</evidence>
<feature type="transmembrane region" description="Helical" evidence="5">
    <location>
        <begin position="313"/>
        <end position="332"/>
    </location>
</feature>
<evidence type="ECO:0000256" key="3">
    <source>
        <dbReference type="ARBA" id="ARBA00022989"/>
    </source>
</evidence>
<dbReference type="SUPFAM" id="SSF103473">
    <property type="entry name" value="MFS general substrate transporter"/>
    <property type="match status" value="1"/>
</dbReference>